<evidence type="ECO:0000256" key="1">
    <source>
        <dbReference type="ARBA" id="ARBA00022617"/>
    </source>
</evidence>
<dbReference type="GO" id="GO:0020037">
    <property type="term" value="F:heme binding"/>
    <property type="evidence" value="ECO:0007669"/>
    <property type="project" value="InterPro"/>
</dbReference>
<evidence type="ECO:0000259" key="6">
    <source>
        <dbReference type="PROSITE" id="PS51007"/>
    </source>
</evidence>
<protein>
    <submittedName>
        <fullName evidence="7">Cytochrome c2</fullName>
    </submittedName>
</protein>
<proteinExistence type="predicted"/>
<dbReference type="EMBL" id="FUZU01000004">
    <property type="protein sequence ID" value="SKC86329.1"/>
    <property type="molecule type" value="Genomic_DNA"/>
</dbReference>
<evidence type="ECO:0000256" key="5">
    <source>
        <dbReference type="SAM" id="Phobius"/>
    </source>
</evidence>
<dbReference type="Pfam" id="PF00034">
    <property type="entry name" value="Cytochrom_C"/>
    <property type="match status" value="1"/>
</dbReference>
<feature type="domain" description="Cytochrome c" evidence="6">
    <location>
        <begin position="55"/>
        <end position="148"/>
    </location>
</feature>
<keyword evidence="3 4" id="KW-0408">Iron</keyword>
<feature type="transmembrane region" description="Helical" evidence="5">
    <location>
        <begin position="235"/>
        <end position="256"/>
    </location>
</feature>
<keyword evidence="5" id="KW-0812">Transmembrane</keyword>
<dbReference type="Proteomes" id="UP000190961">
    <property type="component" value="Unassembled WGS sequence"/>
</dbReference>
<keyword evidence="5" id="KW-0472">Membrane</keyword>
<dbReference type="GO" id="GO:0009055">
    <property type="term" value="F:electron transfer activity"/>
    <property type="evidence" value="ECO:0007669"/>
    <property type="project" value="InterPro"/>
</dbReference>
<dbReference type="AlphaFoldDB" id="A0A1T5MEL9"/>
<gene>
    <name evidence="7" type="ORF">SAMN05660236_5118</name>
</gene>
<evidence type="ECO:0000313" key="7">
    <source>
        <dbReference type="EMBL" id="SKC86329.1"/>
    </source>
</evidence>
<dbReference type="PANTHER" id="PTHR39425">
    <property type="entry name" value="LIPOPROTEIN CYTOCHROME C"/>
    <property type="match status" value="1"/>
</dbReference>
<evidence type="ECO:0000256" key="2">
    <source>
        <dbReference type="ARBA" id="ARBA00022723"/>
    </source>
</evidence>
<name>A0A1T5MEL9_9BACT</name>
<dbReference type="InterPro" id="IPR036280">
    <property type="entry name" value="Multihaem_cyt_sf"/>
</dbReference>
<evidence type="ECO:0000256" key="4">
    <source>
        <dbReference type="PROSITE-ProRule" id="PRU00433"/>
    </source>
</evidence>
<keyword evidence="2 4" id="KW-0479">Metal-binding</keyword>
<feature type="transmembrane region" description="Helical" evidence="5">
    <location>
        <begin position="21"/>
        <end position="43"/>
    </location>
</feature>
<dbReference type="SUPFAM" id="SSF48695">
    <property type="entry name" value="Multiheme cytochromes"/>
    <property type="match status" value="1"/>
</dbReference>
<keyword evidence="8" id="KW-1185">Reference proteome</keyword>
<sequence length="435" mass="47862">MSSDSRFVPLVLKTDTEPNMIKHFTSTACKFFTLVLVFALISFNNYAQEISKDPAAINAGQALFNANCKACHRVQQKLVGPALAGVYDRTPSIDWIKSFVKNSSAVIASGEPYAVKLYNEYNKTQMTAFSSFKDEDIMNILAYIKAEADKPAPDAAAQTTPDGGGQPAANTGLPSTYLNVILVGMIIILILLLIVLGFLVSALKRFIDQKTLTEEDKEVVHPTVTTGSIFKSRGFVFIVVFLTAALGFKAVINGLYSVGVQQGYAPKQPIAFSHKIHAGQYEIDCKYCHVGVMKNKSATIPSVNICMNCHNQIKTGTITGDAEIGKIVKAYETNKPIEWVRIHNLPDLAYFNHAQHVNVAGVECQTCHGPIETMDVVRQHSLLTMGWCIDCHRKTDVNTKGNAYYDNLVEIHNQSKKTPMKVEDIGGLECSKCHY</sequence>
<dbReference type="Pfam" id="PF14522">
    <property type="entry name" value="Cytochrome_C7"/>
    <property type="match status" value="1"/>
</dbReference>
<reference evidence="7 8" key="1">
    <citation type="submission" date="2017-02" db="EMBL/GenBank/DDBJ databases">
        <authorList>
            <person name="Peterson S.W."/>
        </authorList>
    </citation>
    <scope>NUCLEOTIDE SEQUENCE [LARGE SCALE GENOMIC DNA]</scope>
    <source>
        <strain evidence="7 8">DSM 25262</strain>
    </source>
</reference>
<accession>A0A1T5MEL9</accession>
<dbReference type="GO" id="GO:0046872">
    <property type="term" value="F:metal ion binding"/>
    <property type="evidence" value="ECO:0007669"/>
    <property type="project" value="UniProtKB-KW"/>
</dbReference>
<dbReference type="CDD" id="cd08168">
    <property type="entry name" value="Cytochrom_C3"/>
    <property type="match status" value="1"/>
</dbReference>
<dbReference type="SUPFAM" id="SSF46626">
    <property type="entry name" value="Cytochrome c"/>
    <property type="match status" value="1"/>
</dbReference>
<dbReference type="PROSITE" id="PS51007">
    <property type="entry name" value="CYTC"/>
    <property type="match status" value="1"/>
</dbReference>
<dbReference type="PANTHER" id="PTHR39425:SF1">
    <property type="entry name" value="CYTOCHROME C7-LIKE DOMAIN-CONTAINING PROTEIN"/>
    <property type="match status" value="1"/>
</dbReference>
<dbReference type="InterPro" id="IPR009056">
    <property type="entry name" value="Cyt_c-like_dom"/>
</dbReference>
<keyword evidence="1 4" id="KW-0349">Heme</keyword>
<dbReference type="STRING" id="688867.SAMN05660236_5118"/>
<dbReference type="Gene3D" id="1.10.760.10">
    <property type="entry name" value="Cytochrome c-like domain"/>
    <property type="match status" value="1"/>
</dbReference>
<dbReference type="Gene3D" id="3.90.10.10">
    <property type="entry name" value="Cytochrome C3"/>
    <property type="match status" value="2"/>
</dbReference>
<dbReference type="InterPro" id="IPR036909">
    <property type="entry name" value="Cyt_c-like_dom_sf"/>
</dbReference>
<evidence type="ECO:0000313" key="8">
    <source>
        <dbReference type="Proteomes" id="UP000190961"/>
    </source>
</evidence>
<feature type="transmembrane region" description="Helical" evidence="5">
    <location>
        <begin position="177"/>
        <end position="200"/>
    </location>
</feature>
<keyword evidence="5" id="KW-1133">Transmembrane helix</keyword>
<evidence type="ECO:0000256" key="3">
    <source>
        <dbReference type="ARBA" id="ARBA00023004"/>
    </source>
</evidence>
<organism evidence="7 8">
    <name type="scientific">Ohtaekwangia koreensis</name>
    <dbReference type="NCBI Taxonomy" id="688867"/>
    <lineage>
        <taxon>Bacteria</taxon>
        <taxon>Pseudomonadati</taxon>
        <taxon>Bacteroidota</taxon>
        <taxon>Cytophagia</taxon>
        <taxon>Cytophagales</taxon>
        <taxon>Fulvivirgaceae</taxon>
        <taxon>Ohtaekwangia</taxon>
    </lineage>
</organism>
<dbReference type="InterPro" id="IPR029467">
    <property type="entry name" value="Cyt_c7-like"/>
</dbReference>